<evidence type="ECO:0000313" key="2">
    <source>
        <dbReference type="Proteomes" id="UP001140234"/>
    </source>
</evidence>
<accession>A0ACC1K4S1</accession>
<keyword evidence="2" id="KW-1185">Reference proteome</keyword>
<dbReference type="Proteomes" id="UP001140234">
    <property type="component" value="Unassembled WGS sequence"/>
</dbReference>
<protein>
    <submittedName>
        <fullName evidence="1">40S ribosomal protein S12</fullName>
    </submittedName>
</protein>
<proteinExistence type="predicted"/>
<comment type="caution">
    <text evidence="1">The sequence shown here is derived from an EMBL/GenBank/DDBJ whole genome shotgun (WGS) entry which is preliminary data.</text>
</comment>
<reference evidence="1" key="1">
    <citation type="submission" date="2022-07" db="EMBL/GenBank/DDBJ databases">
        <title>Phylogenomic reconstructions and comparative analyses of Kickxellomycotina fungi.</title>
        <authorList>
            <person name="Reynolds N.K."/>
            <person name="Stajich J.E."/>
            <person name="Barry K."/>
            <person name="Grigoriev I.V."/>
            <person name="Crous P."/>
            <person name="Smith M.E."/>
        </authorList>
    </citation>
    <scope>NUCLEOTIDE SEQUENCE</scope>
    <source>
        <strain evidence="1">CBS 109366</strain>
    </source>
</reference>
<sequence>MTHSAHRLVANAETLNPPTSAVPFFPLRASRDVVAAPAPEVVEVAADATTGKLTIEEALAIVLRKALANDGLVRGAKESIKALDRKDAELCVLCESTEEAAIVSLVEALCNEHSIRLLKVPDAKKLGEMAGLCKIDREGTARKVVGASVVVVRKWGEESVARTTIMDHFSA</sequence>
<name>A0ACC1K4S1_9FUNG</name>
<evidence type="ECO:0000313" key="1">
    <source>
        <dbReference type="EMBL" id="KAJ2773233.1"/>
    </source>
</evidence>
<gene>
    <name evidence="1" type="primary">RPS12</name>
    <name evidence="1" type="ORF">IWQ57_001398</name>
</gene>
<keyword evidence="1" id="KW-0687">Ribonucleoprotein</keyword>
<organism evidence="1 2">
    <name type="scientific">Coemansia nantahalensis</name>
    <dbReference type="NCBI Taxonomy" id="2789366"/>
    <lineage>
        <taxon>Eukaryota</taxon>
        <taxon>Fungi</taxon>
        <taxon>Fungi incertae sedis</taxon>
        <taxon>Zoopagomycota</taxon>
        <taxon>Kickxellomycotina</taxon>
        <taxon>Kickxellomycetes</taxon>
        <taxon>Kickxellales</taxon>
        <taxon>Kickxellaceae</taxon>
        <taxon>Coemansia</taxon>
    </lineage>
</organism>
<keyword evidence="1" id="KW-0689">Ribosomal protein</keyword>
<dbReference type="EMBL" id="JANBUJ010000253">
    <property type="protein sequence ID" value="KAJ2773233.1"/>
    <property type="molecule type" value="Genomic_DNA"/>
</dbReference>